<evidence type="ECO:0000313" key="2">
    <source>
        <dbReference type="EMBL" id="KAJ4442465.1"/>
    </source>
</evidence>
<proteinExistence type="predicted"/>
<accession>A0ABQ8T7I1</accession>
<protein>
    <submittedName>
        <fullName evidence="2">Uncharacterized protein</fullName>
    </submittedName>
</protein>
<gene>
    <name evidence="2" type="ORF">ANN_04051</name>
</gene>
<evidence type="ECO:0000256" key="1">
    <source>
        <dbReference type="SAM" id="MobiDB-lite"/>
    </source>
</evidence>
<organism evidence="2 3">
    <name type="scientific">Periplaneta americana</name>
    <name type="common">American cockroach</name>
    <name type="synonym">Blatta americana</name>
    <dbReference type="NCBI Taxonomy" id="6978"/>
    <lineage>
        <taxon>Eukaryota</taxon>
        <taxon>Metazoa</taxon>
        <taxon>Ecdysozoa</taxon>
        <taxon>Arthropoda</taxon>
        <taxon>Hexapoda</taxon>
        <taxon>Insecta</taxon>
        <taxon>Pterygota</taxon>
        <taxon>Neoptera</taxon>
        <taxon>Polyneoptera</taxon>
        <taxon>Dictyoptera</taxon>
        <taxon>Blattodea</taxon>
        <taxon>Blattoidea</taxon>
        <taxon>Blattidae</taxon>
        <taxon>Blattinae</taxon>
        <taxon>Periplaneta</taxon>
    </lineage>
</organism>
<dbReference type="EMBL" id="JAJSOF020000013">
    <property type="protein sequence ID" value="KAJ4442465.1"/>
    <property type="molecule type" value="Genomic_DNA"/>
</dbReference>
<comment type="caution">
    <text evidence="2">The sequence shown here is derived from an EMBL/GenBank/DDBJ whole genome shotgun (WGS) entry which is preliminary data.</text>
</comment>
<sequence length="75" mass="8361">MTGLCEGGNEPPGSLKAVSKESQRNSDSSAFPVHPEVCSVRFTADFLTPIRRSYRLDSLKTRKKWKRVCGGLFTQ</sequence>
<feature type="region of interest" description="Disordered" evidence="1">
    <location>
        <begin position="1"/>
        <end position="32"/>
    </location>
</feature>
<name>A0ABQ8T7I1_PERAM</name>
<dbReference type="Proteomes" id="UP001148838">
    <property type="component" value="Unassembled WGS sequence"/>
</dbReference>
<evidence type="ECO:0000313" key="3">
    <source>
        <dbReference type="Proteomes" id="UP001148838"/>
    </source>
</evidence>
<reference evidence="2 3" key="1">
    <citation type="journal article" date="2022" name="Allergy">
        <title>Genome assembly and annotation of Periplaneta americana reveal a comprehensive cockroach allergen profile.</title>
        <authorList>
            <person name="Wang L."/>
            <person name="Xiong Q."/>
            <person name="Saelim N."/>
            <person name="Wang L."/>
            <person name="Nong W."/>
            <person name="Wan A.T."/>
            <person name="Shi M."/>
            <person name="Liu X."/>
            <person name="Cao Q."/>
            <person name="Hui J.H.L."/>
            <person name="Sookrung N."/>
            <person name="Leung T.F."/>
            <person name="Tungtrongchitr A."/>
            <person name="Tsui S.K.W."/>
        </authorList>
    </citation>
    <scope>NUCLEOTIDE SEQUENCE [LARGE SCALE GENOMIC DNA]</scope>
    <source>
        <strain evidence="2">PWHHKU_190912</strain>
    </source>
</reference>
<keyword evidence="3" id="KW-1185">Reference proteome</keyword>